<accession>Q163H1</accession>
<feature type="domain" description="Integrase catalytic" evidence="1">
    <location>
        <begin position="97"/>
        <end position="258"/>
    </location>
</feature>
<dbReference type="InterPro" id="IPR025948">
    <property type="entry name" value="HTH-like_dom"/>
</dbReference>
<dbReference type="EMBL" id="CP000362">
    <property type="protein sequence ID" value="ABG32872.1"/>
    <property type="molecule type" value="Genomic_DNA"/>
</dbReference>
<name>Q163H1_ROSDO</name>
<dbReference type="PROSITE" id="PS50994">
    <property type="entry name" value="INTEGRASE"/>
    <property type="match status" value="1"/>
</dbReference>
<gene>
    <name evidence="2" type="ordered locus">RD1_2246</name>
    <name evidence="3" type="ordered locus">RD1_3380</name>
</gene>
<dbReference type="PANTHER" id="PTHR47515">
    <property type="entry name" value="LOW CALCIUM RESPONSE LOCUS PROTEIN T"/>
    <property type="match status" value="1"/>
</dbReference>
<dbReference type="InterPro" id="IPR001584">
    <property type="entry name" value="Integrase_cat-core"/>
</dbReference>
<protein>
    <submittedName>
        <fullName evidence="3">Integrase catalytic domain, putative</fullName>
    </submittedName>
    <submittedName>
        <fullName evidence="2">Integrase, catalytic domain, putative</fullName>
    </submittedName>
</protein>
<dbReference type="KEGG" id="rde:RD1_3380"/>
<reference evidence="3 4" key="1">
    <citation type="journal article" date="2007" name="J. Bacteriol.">
        <title>The complete genome sequence of Roseobacter denitrificans reveals a mixotrophic rather than photosynthetic metabolism.</title>
        <authorList>
            <person name="Swingley W.D."/>
            <person name="Sadekar S."/>
            <person name="Mastrian S.D."/>
            <person name="Matthies H.J."/>
            <person name="Hao J."/>
            <person name="Ramos H."/>
            <person name="Acharya C.R."/>
            <person name="Conrad A.L."/>
            <person name="Taylor H.L."/>
            <person name="Dejesa L.C."/>
            <person name="Shah M.K."/>
            <person name="O'huallachain M.E."/>
            <person name="Lince M.T."/>
            <person name="Blankenship R.E."/>
            <person name="Beatty J.T."/>
            <person name="Touchman J.W."/>
        </authorList>
    </citation>
    <scope>NUCLEOTIDE SEQUENCE [LARGE SCALE GENOMIC DNA]</scope>
    <source>
        <strain evidence="4">ATCC 33942 / OCh 114</strain>
        <strain evidence="3">OCh 114</strain>
    </source>
</reference>
<proteinExistence type="predicted"/>
<dbReference type="PANTHER" id="PTHR47515:SF1">
    <property type="entry name" value="BLR2054 PROTEIN"/>
    <property type="match status" value="1"/>
</dbReference>
<dbReference type="Proteomes" id="UP000007029">
    <property type="component" value="Chromosome"/>
</dbReference>
<dbReference type="InterPro" id="IPR012337">
    <property type="entry name" value="RNaseH-like_sf"/>
</dbReference>
<dbReference type="InterPro" id="IPR036397">
    <property type="entry name" value="RNaseH_sf"/>
</dbReference>
<dbReference type="KEGG" id="rde:RD1_2246"/>
<evidence type="ECO:0000313" key="4">
    <source>
        <dbReference type="Proteomes" id="UP000007029"/>
    </source>
</evidence>
<dbReference type="NCBIfam" id="NF033516">
    <property type="entry name" value="transpos_IS3"/>
    <property type="match status" value="1"/>
</dbReference>
<dbReference type="eggNOG" id="COG2801">
    <property type="taxonomic scope" value="Bacteria"/>
</dbReference>
<dbReference type="Pfam" id="PF13276">
    <property type="entry name" value="HTH_21"/>
    <property type="match status" value="1"/>
</dbReference>
<evidence type="ECO:0000313" key="2">
    <source>
        <dbReference type="EMBL" id="ABG31836.1"/>
    </source>
</evidence>
<dbReference type="Pfam" id="PF13683">
    <property type="entry name" value="rve_3"/>
    <property type="match status" value="1"/>
</dbReference>
<keyword evidence="4" id="KW-1185">Reference proteome</keyword>
<organism evidence="3 4">
    <name type="scientific">Roseobacter denitrificans (strain ATCC 33942 / OCh 114)</name>
    <name type="common">Erythrobacter sp. (strain OCh 114)</name>
    <name type="synonym">Roseobacter denitrificans</name>
    <dbReference type="NCBI Taxonomy" id="375451"/>
    <lineage>
        <taxon>Bacteria</taxon>
        <taxon>Pseudomonadati</taxon>
        <taxon>Pseudomonadota</taxon>
        <taxon>Alphaproteobacteria</taxon>
        <taxon>Rhodobacterales</taxon>
        <taxon>Roseobacteraceae</taxon>
        <taxon>Roseobacter</taxon>
    </lineage>
</organism>
<dbReference type="SUPFAM" id="SSF53098">
    <property type="entry name" value="Ribonuclease H-like"/>
    <property type="match status" value="1"/>
</dbReference>
<dbReference type="AlphaFoldDB" id="Q163H1"/>
<sequence>MRDHEISQRRACRLVGVDPKTVRRDRPPDNPKIRKEMKKIANKRRRFGYRRIGIMLEREGYVMNHKKLYRLYTEEKLGVRRRRGRKRARGSRTPMPEALRPGEGWSLDFLSDTFGASRRFRILAMNDDCCRENLCLVADTSISGARVARELDAWLRVYGKPKSIVSDNGTEFTSRAILKWANDNKVDWHYIDPSKPQQNAFIESFNGSLRDELLNEEMFDSLDDARRKLALWRYDYNNIRPHSSLGNKTPTEARRTLEQFEGSAPDALAHTDNEEYENQTRKLSL</sequence>
<dbReference type="InterPro" id="IPR048020">
    <property type="entry name" value="Transpos_IS3"/>
</dbReference>
<dbReference type="GO" id="GO:0015074">
    <property type="term" value="P:DNA integration"/>
    <property type="evidence" value="ECO:0007669"/>
    <property type="project" value="InterPro"/>
</dbReference>
<dbReference type="EMBL" id="CP000362">
    <property type="protein sequence ID" value="ABG31836.1"/>
    <property type="molecule type" value="Genomic_DNA"/>
</dbReference>
<evidence type="ECO:0000313" key="3">
    <source>
        <dbReference type="EMBL" id="ABG32872.1"/>
    </source>
</evidence>
<evidence type="ECO:0000259" key="1">
    <source>
        <dbReference type="PROSITE" id="PS50994"/>
    </source>
</evidence>
<dbReference type="Gene3D" id="3.30.420.10">
    <property type="entry name" value="Ribonuclease H-like superfamily/Ribonuclease H"/>
    <property type="match status" value="1"/>
</dbReference>
<dbReference type="GO" id="GO:0003676">
    <property type="term" value="F:nucleic acid binding"/>
    <property type="evidence" value="ECO:0007669"/>
    <property type="project" value="InterPro"/>
</dbReference>
<dbReference type="HOGENOM" id="CLU_027402_31_0_5"/>